<feature type="domain" description="SLBB" evidence="16">
    <location>
        <begin position="153"/>
        <end position="232"/>
    </location>
</feature>
<dbReference type="AlphaFoldDB" id="A0A437MQ37"/>
<evidence type="ECO:0000313" key="18">
    <source>
        <dbReference type="Proteomes" id="UP000282759"/>
    </source>
</evidence>
<keyword evidence="13" id="KW-0998">Cell outer membrane</keyword>
<keyword evidence="11" id="KW-0472">Membrane</keyword>
<evidence type="ECO:0000256" key="4">
    <source>
        <dbReference type="ARBA" id="ARBA00022452"/>
    </source>
</evidence>
<evidence type="ECO:0000256" key="13">
    <source>
        <dbReference type="ARBA" id="ARBA00023237"/>
    </source>
</evidence>
<evidence type="ECO:0008006" key="19">
    <source>
        <dbReference type="Google" id="ProtNLM"/>
    </source>
</evidence>
<evidence type="ECO:0000256" key="1">
    <source>
        <dbReference type="ARBA" id="ARBA00004571"/>
    </source>
</evidence>
<dbReference type="GO" id="GO:0015288">
    <property type="term" value="F:porin activity"/>
    <property type="evidence" value="ECO:0007669"/>
    <property type="project" value="UniProtKB-KW"/>
</dbReference>
<dbReference type="PROSITE" id="PS51257">
    <property type="entry name" value="PROKAR_LIPOPROTEIN"/>
    <property type="match status" value="1"/>
</dbReference>
<evidence type="ECO:0000256" key="12">
    <source>
        <dbReference type="ARBA" id="ARBA00023139"/>
    </source>
</evidence>
<evidence type="ECO:0000256" key="3">
    <source>
        <dbReference type="ARBA" id="ARBA00022448"/>
    </source>
</evidence>
<name>A0A437MQ37_9SPHI</name>
<dbReference type="InterPro" id="IPR049712">
    <property type="entry name" value="Poly_export"/>
</dbReference>
<keyword evidence="3" id="KW-0813">Transport</keyword>
<keyword evidence="14" id="KW-0449">Lipoprotein</keyword>
<keyword evidence="8" id="KW-0625">Polysaccharide transport</keyword>
<dbReference type="InterPro" id="IPR003715">
    <property type="entry name" value="Poly_export_N"/>
</dbReference>
<keyword evidence="9" id="KW-0406">Ion transport</keyword>
<evidence type="ECO:0000256" key="9">
    <source>
        <dbReference type="ARBA" id="ARBA00023065"/>
    </source>
</evidence>
<comment type="subcellular location">
    <subcellularLocation>
        <location evidence="1">Cell outer membrane</location>
        <topology evidence="1">Multi-pass membrane protein</topology>
    </subcellularLocation>
</comment>
<comment type="similarity">
    <text evidence="2">Belongs to the BexD/CtrA/VexA family.</text>
</comment>
<keyword evidence="5" id="KW-0762">Sugar transport</keyword>
<proteinExistence type="inferred from homology"/>
<dbReference type="GO" id="GO:0046930">
    <property type="term" value="C:pore complex"/>
    <property type="evidence" value="ECO:0007669"/>
    <property type="project" value="UniProtKB-KW"/>
</dbReference>
<evidence type="ECO:0000256" key="2">
    <source>
        <dbReference type="ARBA" id="ARBA00009450"/>
    </source>
</evidence>
<evidence type="ECO:0000259" key="15">
    <source>
        <dbReference type="Pfam" id="PF02563"/>
    </source>
</evidence>
<dbReference type="InterPro" id="IPR054765">
    <property type="entry name" value="SLBB_dom"/>
</dbReference>
<evidence type="ECO:0000256" key="14">
    <source>
        <dbReference type="ARBA" id="ARBA00023288"/>
    </source>
</evidence>
<dbReference type="Proteomes" id="UP000282759">
    <property type="component" value="Unassembled WGS sequence"/>
</dbReference>
<evidence type="ECO:0000256" key="5">
    <source>
        <dbReference type="ARBA" id="ARBA00022597"/>
    </source>
</evidence>
<evidence type="ECO:0000256" key="6">
    <source>
        <dbReference type="ARBA" id="ARBA00022692"/>
    </source>
</evidence>
<keyword evidence="18" id="KW-1185">Reference proteome</keyword>
<dbReference type="Pfam" id="PF02563">
    <property type="entry name" value="Poly_export"/>
    <property type="match status" value="1"/>
</dbReference>
<dbReference type="RefSeq" id="WP_127706366.1">
    <property type="nucleotide sequence ID" value="NZ_SACK01000007.1"/>
</dbReference>
<dbReference type="OrthoDB" id="662756at2"/>
<keyword evidence="10" id="KW-0626">Porin</keyword>
<feature type="domain" description="Polysaccharide export protein N-terminal" evidence="15">
    <location>
        <begin position="54"/>
        <end position="149"/>
    </location>
</feature>
<evidence type="ECO:0000256" key="8">
    <source>
        <dbReference type="ARBA" id="ARBA00023047"/>
    </source>
</evidence>
<gene>
    <name evidence="17" type="ORF">EOD41_15000</name>
</gene>
<dbReference type="Pfam" id="PF22461">
    <property type="entry name" value="SLBB_2"/>
    <property type="match status" value="1"/>
</dbReference>
<keyword evidence="7" id="KW-0732">Signal</keyword>
<protein>
    <recommendedName>
        <fullName evidence="19">Soluble ligand binding domain-containing protein</fullName>
    </recommendedName>
</protein>
<dbReference type="PANTHER" id="PTHR33619:SF3">
    <property type="entry name" value="POLYSACCHARIDE EXPORT PROTEIN GFCE-RELATED"/>
    <property type="match status" value="1"/>
</dbReference>
<dbReference type="Gene3D" id="3.30.1950.10">
    <property type="entry name" value="wza like domain"/>
    <property type="match status" value="1"/>
</dbReference>
<keyword evidence="12" id="KW-0564">Palmitate</keyword>
<comment type="caution">
    <text evidence="17">The sequence shown here is derived from an EMBL/GenBank/DDBJ whole genome shotgun (WGS) entry which is preliminary data.</text>
</comment>
<dbReference type="GO" id="GO:0006811">
    <property type="term" value="P:monoatomic ion transport"/>
    <property type="evidence" value="ECO:0007669"/>
    <property type="project" value="UniProtKB-KW"/>
</dbReference>
<dbReference type="EMBL" id="SACK01000007">
    <property type="protein sequence ID" value="RVT99750.1"/>
    <property type="molecule type" value="Genomic_DNA"/>
</dbReference>
<evidence type="ECO:0000313" key="17">
    <source>
        <dbReference type="EMBL" id="RVT99750.1"/>
    </source>
</evidence>
<organism evidence="17 18">
    <name type="scientific">Mucilaginibacter limnophilus</name>
    <dbReference type="NCBI Taxonomy" id="1932778"/>
    <lineage>
        <taxon>Bacteria</taxon>
        <taxon>Pseudomonadati</taxon>
        <taxon>Bacteroidota</taxon>
        <taxon>Sphingobacteriia</taxon>
        <taxon>Sphingobacteriales</taxon>
        <taxon>Sphingobacteriaceae</taxon>
        <taxon>Mucilaginibacter</taxon>
    </lineage>
</organism>
<evidence type="ECO:0000256" key="10">
    <source>
        <dbReference type="ARBA" id="ARBA00023114"/>
    </source>
</evidence>
<evidence type="ECO:0000256" key="11">
    <source>
        <dbReference type="ARBA" id="ARBA00023136"/>
    </source>
</evidence>
<dbReference type="GO" id="GO:0009279">
    <property type="term" value="C:cell outer membrane"/>
    <property type="evidence" value="ECO:0007669"/>
    <property type="project" value="UniProtKB-SubCell"/>
</dbReference>
<dbReference type="GO" id="GO:0015159">
    <property type="term" value="F:polysaccharide transmembrane transporter activity"/>
    <property type="evidence" value="ECO:0007669"/>
    <property type="project" value="InterPro"/>
</dbReference>
<keyword evidence="4" id="KW-1134">Transmembrane beta strand</keyword>
<accession>A0A437MQ37</accession>
<keyword evidence="6" id="KW-0812">Transmembrane</keyword>
<evidence type="ECO:0000256" key="7">
    <source>
        <dbReference type="ARBA" id="ARBA00022729"/>
    </source>
</evidence>
<dbReference type="PANTHER" id="PTHR33619">
    <property type="entry name" value="POLYSACCHARIDE EXPORT PROTEIN GFCE-RELATED"/>
    <property type="match status" value="1"/>
</dbReference>
<evidence type="ECO:0000259" key="16">
    <source>
        <dbReference type="Pfam" id="PF22461"/>
    </source>
</evidence>
<sequence>MKIFKFGSAFLVNAVLLFLLLTSCSTPKNIPYFENIPDSGSIVDIETTPFKEPLIAPDDILSITIQTIDPEVTGIVNQAPSFTTSGGTGMGVASSQQTTPGYLVGKDGSINFPMVGKVTVAGYTTHQAADIIAERASQYLKMPTVQVRFANFKITVLGEVNRPASFTVANEKVSVIDAIGLAGDLTIYGKRENVLVIRENNGKKEATRLNLTSASIFKSSHYYLKQNDIVYIEPNKAKIASNNAPRTQAITISLSALSLLVLLVTRL</sequence>
<reference evidence="17 18" key="1">
    <citation type="submission" date="2019-01" db="EMBL/GenBank/DDBJ databases">
        <authorList>
            <person name="Chen W.-M."/>
        </authorList>
    </citation>
    <scope>NUCLEOTIDE SEQUENCE [LARGE SCALE GENOMIC DNA]</scope>
    <source>
        <strain evidence="17 18">YBJ-36</strain>
    </source>
</reference>